<evidence type="ECO:0000313" key="2">
    <source>
        <dbReference type="Proteomes" id="UP000031876"/>
    </source>
</evidence>
<dbReference type="EMBL" id="CP009335">
    <property type="protein sequence ID" value="AJG74412.1"/>
    <property type="molecule type" value="Genomic_DNA"/>
</dbReference>
<gene>
    <name evidence="1" type="ORF">BF38_624</name>
</gene>
<proteinExistence type="predicted"/>
<dbReference type="Proteomes" id="UP000031876">
    <property type="component" value="Chromosome"/>
</dbReference>
<reference evidence="1 2" key="1">
    <citation type="journal article" date="2015" name="Genome Announc.">
        <title>Complete genome sequences for 35 biothreat assay-relevant bacillus species.</title>
        <authorList>
            <person name="Johnson S.L."/>
            <person name="Daligault H.E."/>
            <person name="Davenport K.W."/>
            <person name="Jaissle J."/>
            <person name="Frey K.G."/>
            <person name="Ladner J.T."/>
            <person name="Broomall S.M."/>
            <person name="Bishop-Lilly K.A."/>
            <person name="Bruce D.C."/>
            <person name="Gibbons H.S."/>
            <person name="Coyne S.R."/>
            <person name="Lo C.C."/>
            <person name="Meincke L."/>
            <person name="Munk A.C."/>
            <person name="Koroleva G.I."/>
            <person name="Rosenzweig C.N."/>
            <person name="Palacios G.F."/>
            <person name="Redden C.L."/>
            <person name="Minogue T.D."/>
            <person name="Chain P.S."/>
        </authorList>
    </citation>
    <scope>NUCLEOTIDE SEQUENCE [LARGE SCALE GENOMIC DNA]</scope>
    <source>
        <strain evidence="1 2">HD1011</strain>
    </source>
</reference>
<protein>
    <submittedName>
        <fullName evidence="1">Uncharacterized protein</fullName>
    </submittedName>
</protein>
<evidence type="ECO:0000313" key="1">
    <source>
        <dbReference type="EMBL" id="AJG74412.1"/>
    </source>
</evidence>
<dbReference type="AlphaFoldDB" id="A0AB33AS24"/>
<dbReference type="KEGG" id="btw:BF38_624"/>
<accession>A0AB33AS24</accession>
<sequence>MPAKQKLEMEIGTATAQLITYIRWFIRLFQ</sequence>
<organism evidence="1 2">
    <name type="scientific">Bacillus thuringiensis</name>
    <dbReference type="NCBI Taxonomy" id="1428"/>
    <lineage>
        <taxon>Bacteria</taxon>
        <taxon>Bacillati</taxon>
        <taxon>Bacillota</taxon>
        <taxon>Bacilli</taxon>
        <taxon>Bacillales</taxon>
        <taxon>Bacillaceae</taxon>
        <taxon>Bacillus</taxon>
        <taxon>Bacillus cereus group</taxon>
    </lineage>
</organism>
<name>A0AB33AS24_BACTU</name>